<comment type="similarity">
    <text evidence="1">Belongs to the DNA mismatch repair MutS family.</text>
</comment>
<dbReference type="SMART" id="SM00534">
    <property type="entry name" value="MUTSac"/>
    <property type="match status" value="1"/>
</dbReference>
<dbReference type="AlphaFoldDB" id="A0A160VFD7"/>
<dbReference type="InterPro" id="IPR005748">
    <property type="entry name" value="DNA_mismatch_repair_MutS"/>
</dbReference>
<dbReference type="SUPFAM" id="SSF55271">
    <property type="entry name" value="DNA repair protein MutS, domain I"/>
    <property type="match status" value="1"/>
</dbReference>
<accession>A0A160VFD7</accession>
<dbReference type="PANTHER" id="PTHR11361:SF34">
    <property type="entry name" value="DNA MISMATCH REPAIR PROTEIN MSH1, MITOCHONDRIAL"/>
    <property type="match status" value="1"/>
</dbReference>
<dbReference type="Pfam" id="PF05190">
    <property type="entry name" value="MutS_IV"/>
    <property type="match status" value="1"/>
</dbReference>
<proteinExistence type="inferred from homology"/>
<dbReference type="InterPro" id="IPR016151">
    <property type="entry name" value="DNA_mismatch_repair_MutS_N"/>
</dbReference>
<keyword evidence="2" id="KW-0547">Nucleotide-binding</keyword>
<dbReference type="GO" id="GO:0030983">
    <property type="term" value="F:mismatched DNA binding"/>
    <property type="evidence" value="ECO:0007669"/>
    <property type="project" value="InterPro"/>
</dbReference>
<dbReference type="Gene3D" id="3.40.1170.10">
    <property type="entry name" value="DNA repair protein MutS, domain I"/>
    <property type="match status" value="1"/>
</dbReference>
<dbReference type="InterPro" id="IPR000432">
    <property type="entry name" value="DNA_mismatch_repair_MutS_C"/>
</dbReference>
<evidence type="ECO:0000313" key="10">
    <source>
        <dbReference type="EMBL" id="CUV09316.1"/>
    </source>
</evidence>
<dbReference type="Pfam" id="PF05188">
    <property type="entry name" value="MutS_II"/>
    <property type="match status" value="1"/>
</dbReference>
<evidence type="ECO:0000256" key="1">
    <source>
        <dbReference type="ARBA" id="ARBA00006271"/>
    </source>
</evidence>
<evidence type="ECO:0000259" key="9">
    <source>
        <dbReference type="PROSITE" id="PS00486"/>
    </source>
</evidence>
<dbReference type="GO" id="GO:0005524">
    <property type="term" value="F:ATP binding"/>
    <property type="evidence" value="ECO:0007669"/>
    <property type="project" value="UniProtKB-KW"/>
</dbReference>
<dbReference type="InterPro" id="IPR007695">
    <property type="entry name" value="DNA_mismatch_repair_MutS-lik_N"/>
</dbReference>
<dbReference type="InterPro" id="IPR045076">
    <property type="entry name" value="MutS"/>
</dbReference>
<dbReference type="SUPFAM" id="SSF53150">
    <property type="entry name" value="DNA repair protein MutS, domain II"/>
    <property type="match status" value="1"/>
</dbReference>
<dbReference type="SMART" id="SM00533">
    <property type="entry name" value="MUTSd"/>
    <property type="match status" value="1"/>
</dbReference>
<dbReference type="Pfam" id="PF01624">
    <property type="entry name" value="MutS_I"/>
    <property type="match status" value="1"/>
</dbReference>
<dbReference type="InterPro" id="IPR007696">
    <property type="entry name" value="DNA_mismatch_repair_MutS_core"/>
</dbReference>
<dbReference type="InterPro" id="IPR007861">
    <property type="entry name" value="DNA_mismatch_repair_MutS_clamp"/>
</dbReference>
<comment type="function">
    <text evidence="7">This protein is involved in the repair of mismatches in DNA. It is possible that it carries out the mismatch recognition step. This protein has a weak ATPase activity.</text>
</comment>
<dbReference type="EMBL" id="FAXC01000217">
    <property type="protein sequence ID" value="CUV09316.1"/>
    <property type="molecule type" value="Genomic_DNA"/>
</dbReference>
<dbReference type="InterPro" id="IPR027417">
    <property type="entry name" value="P-loop_NTPase"/>
</dbReference>
<dbReference type="InterPro" id="IPR036678">
    <property type="entry name" value="MutS_con_dom_sf"/>
</dbReference>
<keyword evidence="4" id="KW-0067">ATP-binding</keyword>
<dbReference type="PANTHER" id="PTHR11361">
    <property type="entry name" value="DNA MISMATCH REPAIR PROTEIN MUTS FAMILY MEMBER"/>
    <property type="match status" value="1"/>
</dbReference>
<dbReference type="NCBIfam" id="NF003810">
    <property type="entry name" value="PRK05399.1"/>
    <property type="match status" value="1"/>
</dbReference>
<feature type="domain" description="DNA mismatch repair proteins mutS family" evidence="9">
    <location>
        <begin position="697"/>
        <end position="713"/>
    </location>
</feature>
<dbReference type="FunFam" id="3.40.50.300:FF:000870">
    <property type="entry name" value="MutS protein homolog 4"/>
    <property type="match status" value="1"/>
</dbReference>
<dbReference type="CDD" id="cd03284">
    <property type="entry name" value="ABC_MutS1"/>
    <property type="match status" value="1"/>
</dbReference>
<dbReference type="NCBIfam" id="TIGR01070">
    <property type="entry name" value="mutS1"/>
    <property type="match status" value="1"/>
</dbReference>
<evidence type="ECO:0000256" key="7">
    <source>
        <dbReference type="ARBA" id="ARBA00024647"/>
    </source>
</evidence>
<dbReference type="FunFam" id="3.40.1170.10:FF:000001">
    <property type="entry name" value="DNA mismatch repair protein MutS"/>
    <property type="match status" value="1"/>
</dbReference>
<evidence type="ECO:0000256" key="3">
    <source>
        <dbReference type="ARBA" id="ARBA00022763"/>
    </source>
</evidence>
<dbReference type="Pfam" id="PF05192">
    <property type="entry name" value="MutS_III"/>
    <property type="match status" value="1"/>
</dbReference>
<keyword evidence="3" id="KW-0227">DNA damage</keyword>
<dbReference type="GO" id="GO:0140664">
    <property type="term" value="F:ATP-dependent DNA damage sensor activity"/>
    <property type="evidence" value="ECO:0007669"/>
    <property type="project" value="InterPro"/>
</dbReference>
<dbReference type="SUPFAM" id="SSF48334">
    <property type="entry name" value="DNA repair protein MutS, domain III"/>
    <property type="match status" value="1"/>
</dbReference>
<keyword evidence="6" id="KW-0234">DNA repair</keyword>
<gene>
    <name evidence="10" type="ORF">MGWOODY_Mmi268</name>
</gene>
<dbReference type="PIRSF" id="PIRSF037677">
    <property type="entry name" value="DNA_mis_repair_Msh6"/>
    <property type="match status" value="1"/>
</dbReference>
<keyword evidence="8" id="KW-0175">Coiled coil</keyword>
<dbReference type="PROSITE" id="PS00486">
    <property type="entry name" value="DNA_MISMATCH_REPAIR_2"/>
    <property type="match status" value="1"/>
</dbReference>
<dbReference type="SUPFAM" id="SSF52540">
    <property type="entry name" value="P-loop containing nucleoside triphosphate hydrolases"/>
    <property type="match status" value="1"/>
</dbReference>
<dbReference type="GO" id="GO:0006298">
    <property type="term" value="P:mismatch repair"/>
    <property type="evidence" value="ECO:0007669"/>
    <property type="project" value="InterPro"/>
</dbReference>
<dbReference type="GO" id="GO:0005829">
    <property type="term" value="C:cytosol"/>
    <property type="evidence" value="ECO:0007669"/>
    <property type="project" value="TreeGrafter"/>
</dbReference>
<dbReference type="Pfam" id="PF00488">
    <property type="entry name" value="MutS_V"/>
    <property type="match status" value="1"/>
</dbReference>
<keyword evidence="5" id="KW-0238">DNA-binding</keyword>
<protein>
    <submittedName>
        <fullName evidence="10">DNA mismatch repair protein MutS</fullName>
    </submittedName>
</protein>
<dbReference type="HAMAP" id="MF_00096">
    <property type="entry name" value="MutS"/>
    <property type="match status" value="1"/>
</dbReference>
<evidence type="ECO:0000256" key="8">
    <source>
        <dbReference type="SAM" id="Coils"/>
    </source>
</evidence>
<evidence type="ECO:0000256" key="5">
    <source>
        <dbReference type="ARBA" id="ARBA00023125"/>
    </source>
</evidence>
<organism evidence="10">
    <name type="scientific">hydrothermal vent metagenome</name>
    <dbReference type="NCBI Taxonomy" id="652676"/>
    <lineage>
        <taxon>unclassified sequences</taxon>
        <taxon>metagenomes</taxon>
        <taxon>ecological metagenomes</taxon>
    </lineage>
</organism>
<evidence type="ECO:0000256" key="2">
    <source>
        <dbReference type="ARBA" id="ARBA00022741"/>
    </source>
</evidence>
<dbReference type="FunFam" id="1.10.1420.10:FF:000001">
    <property type="entry name" value="DNA mismatch repair protein MutS"/>
    <property type="match status" value="1"/>
</dbReference>
<dbReference type="InterPro" id="IPR036187">
    <property type="entry name" value="DNA_mismatch_repair_MutS_sf"/>
</dbReference>
<name>A0A160VFD7_9ZZZZ</name>
<feature type="coiled-coil region" evidence="8">
    <location>
        <begin position="505"/>
        <end position="532"/>
    </location>
</feature>
<dbReference type="InterPro" id="IPR007860">
    <property type="entry name" value="DNA_mmatch_repair_MutS_con_dom"/>
</dbReference>
<dbReference type="Gene3D" id="3.40.50.300">
    <property type="entry name" value="P-loop containing nucleotide triphosphate hydrolases"/>
    <property type="match status" value="1"/>
</dbReference>
<evidence type="ECO:0000256" key="6">
    <source>
        <dbReference type="ARBA" id="ARBA00023204"/>
    </source>
</evidence>
<dbReference type="Gene3D" id="3.30.420.110">
    <property type="entry name" value="MutS, connector domain"/>
    <property type="match status" value="1"/>
</dbReference>
<dbReference type="Gene3D" id="1.10.1420.10">
    <property type="match status" value="2"/>
</dbReference>
<reference evidence="10" key="1">
    <citation type="submission" date="2015-10" db="EMBL/GenBank/DDBJ databases">
        <authorList>
            <person name="Gilbert D.G."/>
        </authorList>
    </citation>
    <scope>NUCLEOTIDE SEQUENCE</scope>
</reference>
<evidence type="ECO:0000256" key="4">
    <source>
        <dbReference type="ARBA" id="ARBA00022840"/>
    </source>
</evidence>
<dbReference type="InterPro" id="IPR017261">
    <property type="entry name" value="DNA_mismatch_repair_MutS/MSH"/>
</dbReference>
<sequence>MTKKTVAPQGTPLMRQYEDVKRQYSDAIVLFRMGDFYETFSDDAVTTAKVLGIVLTKRSNGAAGNVPLAGFPYHALDNYLHKLVNAGHRVAICEQVEDPKLTKGIVKREVIEVVTPGTITSDAALNEKTNQFLACIHFHGDAAGYAVLDQSTGELFIGECLASNLTEALRKYTPREVLLGSNVVYSTSVWYRELRPFVSTVEDWVLSFNQGQRILIEHFKVRTLKGFGCADLELGITAAGAIFYHVKNSLSGSLTHVTSISPVADEGIMELDSFTLRNLEVFKSLATQGTHGTLIDLLDETVTNGGGRLLKQWLTRPLTDTKKLNDRLNIVAGFVSNKRQLQQCRSILEDIMDIERILGKINQSKASPRDLIGLKQSLNKIPELKKLLGSVDNNHWSKVSEKFADTNSVCALVAEQLNDEVPAQIQQGNVFRAGVDKKLDELRQLAAGGKQWIADMEKEERQRTGINRLKVGFNKVFGYYLEVSKAQQDNVPENYIRKQTLVNSERYITEELKEYEEKVLSAEEDIIAIETELFANCCQKILDQAGPIQTNAKILNRLDVLSTFAHLAVQKKYCKPILLEDAVLDVFDGRHPVVEYLLPASERFVGNDLQMDVTKSQIHLITGPNMAGKSTYLRQIGLLVLMAQVGCYVPAKKAAIGIVDRLFTRVGASDNLAGGESTFLVEMIEAANILNNATPQSLILLDEIGRGTATFDGLSLAWAITEYLHNYANVAARTLFATHYHELTELEHTLKRLDNYHAAVEEFGDQIIFLKKISPGPGDKSYGIHVAQMAGLPKSVLSRAKEILNHHLESDTQTGTSVPPEASNQLSMFERQEAAFKKDLDKVDINKMTPMEALQKLDELKRKHGL</sequence>